<dbReference type="Proteomes" id="UP000305067">
    <property type="component" value="Unassembled WGS sequence"/>
</dbReference>
<name>A0A5C3Q5E0_9AGAR</name>
<dbReference type="OrthoDB" id="3046222at2759"/>
<protein>
    <submittedName>
        <fullName evidence="1">Uncharacterized protein</fullName>
    </submittedName>
</protein>
<dbReference type="EMBL" id="ML178851">
    <property type="protein sequence ID" value="TFK97051.1"/>
    <property type="molecule type" value="Genomic_DNA"/>
</dbReference>
<feature type="non-terminal residue" evidence="1">
    <location>
        <position position="146"/>
    </location>
</feature>
<organism evidence="1 2">
    <name type="scientific">Pterulicium gracile</name>
    <dbReference type="NCBI Taxonomy" id="1884261"/>
    <lineage>
        <taxon>Eukaryota</taxon>
        <taxon>Fungi</taxon>
        <taxon>Dikarya</taxon>
        <taxon>Basidiomycota</taxon>
        <taxon>Agaricomycotina</taxon>
        <taxon>Agaricomycetes</taxon>
        <taxon>Agaricomycetidae</taxon>
        <taxon>Agaricales</taxon>
        <taxon>Pleurotineae</taxon>
        <taxon>Pterulaceae</taxon>
        <taxon>Pterulicium</taxon>
    </lineage>
</organism>
<evidence type="ECO:0000313" key="1">
    <source>
        <dbReference type="EMBL" id="TFK97051.1"/>
    </source>
</evidence>
<dbReference type="AlphaFoldDB" id="A0A5C3Q5E0"/>
<feature type="non-terminal residue" evidence="1">
    <location>
        <position position="1"/>
    </location>
</feature>
<keyword evidence="2" id="KW-1185">Reference proteome</keyword>
<sequence>VIDFSSAERNRFLQAYIDLHLQSKNKTCSHNELQSAATCCLKGCQEHFWAAVVRFAQKHANINPDDAKAFKRTIFVLLALDRVQDLRKAVSVIYGCFPGCRTWLDWWLNNAQAHMLFKAVTDMPPGTWDIAPHTTNVQESHHQYLF</sequence>
<reference evidence="1 2" key="1">
    <citation type="journal article" date="2019" name="Nat. Ecol. Evol.">
        <title>Megaphylogeny resolves global patterns of mushroom evolution.</title>
        <authorList>
            <person name="Varga T."/>
            <person name="Krizsan K."/>
            <person name="Foldi C."/>
            <person name="Dima B."/>
            <person name="Sanchez-Garcia M."/>
            <person name="Sanchez-Ramirez S."/>
            <person name="Szollosi G.J."/>
            <person name="Szarkandi J.G."/>
            <person name="Papp V."/>
            <person name="Albert L."/>
            <person name="Andreopoulos W."/>
            <person name="Angelini C."/>
            <person name="Antonin V."/>
            <person name="Barry K.W."/>
            <person name="Bougher N.L."/>
            <person name="Buchanan P."/>
            <person name="Buyck B."/>
            <person name="Bense V."/>
            <person name="Catcheside P."/>
            <person name="Chovatia M."/>
            <person name="Cooper J."/>
            <person name="Damon W."/>
            <person name="Desjardin D."/>
            <person name="Finy P."/>
            <person name="Geml J."/>
            <person name="Haridas S."/>
            <person name="Hughes K."/>
            <person name="Justo A."/>
            <person name="Karasinski D."/>
            <person name="Kautmanova I."/>
            <person name="Kiss B."/>
            <person name="Kocsube S."/>
            <person name="Kotiranta H."/>
            <person name="LaButti K.M."/>
            <person name="Lechner B.E."/>
            <person name="Liimatainen K."/>
            <person name="Lipzen A."/>
            <person name="Lukacs Z."/>
            <person name="Mihaltcheva S."/>
            <person name="Morgado L.N."/>
            <person name="Niskanen T."/>
            <person name="Noordeloos M.E."/>
            <person name="Ohm R.A."/>
            <person name="Ortiz-Santana B."/>
            <person name="Ovrebo C."/>
            <person name="Racz N."/>
            <person name="Riley R."/>
            <person name="Savchenko A."/>
            <person name="Shiryaev A."/>
            <person name="Soop K."/>
            <person name="Spirin V."/>
            <person name="Szebenyi C."/>
            <person name="Tomsovsky M."/>
            <person name="Tulloss R.E."/>
            <person name="Uehling J."/>
            <person name="Grigoriev I.V."/>
            <person name="Vagvolgyi C."/>
            <person name="Papp T."/>
            <person name="Martin F.M."/>
            <person name="Miettinen O."/>
            <person name="Hibbett D.S."/>
            <person name="Nagy L.G."/>
        </authorList>
    </citation>
    <scope>NUCLEOTIDE SEQUENCE [LARGE SCALE GENOMIC DNA]</scope>
    <source>
        <strain evidence="1 2">CBS 309.79</strain>
    </source>
</reference>
<dbReference type="STRING" id="1884261.A0A5C3Q5E0"/>
<evidence type="ECO:0000313" key="2">
    <source>
        <dbReference type="Proteomes" id="UP000305067"/>
    </source>
</evidence>
<accession>A0A5C3Q5E0</accession>
<proteinExistence type="predicted"/>
<gene>
    <name evidence="1" type="ORF">BDV98DRAFT_495512</name>
</gene>